<accession>A0AAJ2BBY6</accession>
<evidence type="ECO:0000313" key="1">
    <source>
        <dbReference type="EMBL" id="MDQ1187226.1"/>
    </source>
</evidence>
<reference evidence="2" key="1">
    <citation type="submission" date="2023-08" db="EMBL/GenBank/DDBJ databases">
        <title>Functional and genomic diversity of the sorghum phyllosphere microbiome.</title>
        <authorList>
            <person name="Shade A."/>
        </authorList>
    </citation>
    <scope>NUCLEOTIDE SEQUENCE</scope>
    <source>
        <strain evidence="2">SORGH_AS_0974</strain>
        <strain evidence="1 3">SORGH_AS_1126</strain>
    </source>
</reference>
<dbReference type="EMBL" id="JAUTBL010000002">
    <property type="protein sequence ID" value="MDQ1187226.1"/>
    <property type="molecule type" value="Genomic_DNA"/>
</dbReference>
<evidence type="ECO:0000313" key="4">
    <source>
        <dbReference type="Proteomes" id="UP001255601"/>
    </source>
</evidence>
<dbReference type="EMBL" id="JAVIZC010000003">
    <property type="protein sequence ID" value="MDR6103516.1"/>
    <property type="molecule type" value="Genomic_DNA"/>
</dbReference>
<evidence type="ECO:0000313" key="2">
    <source>
        <dbReference type="EMBL" id="MDR6103516.1"/>
    </source>
</evidence>
<dbReference type="AlphaFoldDB" id="A0AAJ2BBY6"/>
<sequence length="41" mass="4972">MQKGRPLTERPALFDLSEGITLSDLWYQAIRRKRLVRQKNW</sequence>
<protein>
    <submittedName>
        <fullName evidence="2">Uncharacterized protein</fullName>
    </submittedName>
</protein>
<proteinExistence type="predicted"/>
<dbReference type="Proteomes" id="UP001255601">
    <property type="component" value="Unassembled WGS sequence"/>
</dbReference>
<keyword evidence="3" id="KW-1185">Reference proteome</keyword>
<gene>
    <name evidence="2" type="ORF">QE369_003713</name>
    <name evidence="1" type="ORF">QE408_004369</name>
</gene>
<evidence type="ECO:0000313" key="3">
    <source>
        <dbReference type="Proteomes" id="UP001224781"/>
    </source>
</evidence>
<name>A0AAJ2BBY6_9HYPH</name>
<organism evidence="2 4">
    <name type="scientific">Agrobacterium larrymoorei</name>
    <dbReference type="NCBI Taxonomy" id="160699"/>
    <lineage>
        <taxon>Bacteria</taxon>
        <taxon>Pseudomonadati</taxon>
        <taxon>Pseudomonadota</taxon>
        <taxon>Alphaproteobacteria</taxon>
        <taxon>Hyphomicrobiales</taxon>
        <taxon>Rhizobiaceae</taxon>
        <taxon>Rhizobium/Agrobacterium group</taxon>
        <taxon>Agrobacterium</taxon>
    </lineage>
</organism>
<comment type="caution">
    <text evidence="2">The sequence shown here is derived from an EMBL/GenBank/DDBJ whole genome shotgun (WGS) entry which is preliminary data.</text>
</comment>
<dbReference type="Proteomes" id="UP001224781">
    <property type="component" value="Unassembled WGS sequence"/>
</dbReference>